<feature type="compositionally biased region" description="Polar residues" evidence="1">
    <location>
        <begin position="7"/>
        <end position="25"/>
    </location>
</feature>
<sequence length="412" mass="45194">MDVKPAQQPTNTTCTGPGQPTDSSTAALPVETLQHILELALEGEDAWRRQSTRLRFGRVCTLWWKVAEVGTELAVNHTSTPERVAKLLKGGKRVRRERVRSLYINVEADSSTGKGKLLAGLVALCPSLEKVEMLVNGSTKLGMNSALSKPLADALSSLTKLQHFTYESQGDFFLPKVADFGALISSWPHLKTLVIPNAHLWPYKTDTKDLVALSEPLPLRRLHLPLGDAPRENIDTINTIISAASNTLRHLDLGMSRRPHLVFSPGFSVSSLSAIASIAPQLHSLTSRTELEGESHPLPSHYLTATLTALRDIRTHHIGLAGYDLATIFTLLQPLPFLRTLSVTTKIAGSFPTSDFEPFRPLEAQATIAFIDQAAALKSLTLPCMMARVWEKEELENVVESGRRRGVAVKLE</sequence>
<evidence type="ECO:0000313" key="2">
    <source>
        <dbReference type="EMBL" id="ORY57126.1"/>
    </source>
</evidence>
<dbReference type="InParanoid" id="A0A1Y2DDC8"/>
<keyword evidence="3" id="KW-1185">Reference proteome</keyword>
<comment type="caution">
    <text evidence="2">The sequence shown here is derived from an EMBL/GenBank/DDBJ whole genome shotgun (WGS) entry which is preliminary data.</text>
</comment>
<evidence type="ECO:0000313" key="3">
    <source>
        <dbReference type="Proteomes" id="UP000193467"/>
    </source>
</evidence>
<dbReference type="InterPro" id="IPR032675">
    <property type="entry name" value="LRR_dom_sf"/>
</dbReference>
<evidence type="ECO:0000256" key="1">
    <source>
        <dbReference type="SAM" id="MobiDB-lite"/>
    </source>
</evidence>
<organism evidence="2 3">
    <name type="scientific">Leucosporidium creatinivorum</name>
    <dbReference type="NCBI Taxonomy" id="106004"/>
    <lineage>
        <taxon>Eukaryota</taxon>
        <taxon>Fungi</taxon>
        <taxon>Dikarya</taxon>
        <taxon>Basidiomycota</taxon>
        <taxon>Pucciniomycotina</taxon>
        <taxon>Microbotryomycetes</taxon>
        <taxon>Leucosporidiales</taxon>
        <taxon>Leucosporidium</taxon>
    </lineage>
</organism>
<dbReference type="Proteomes" id="UP000193467">
    <property type="component" value="Unassembled WGS sequence"/>
</dbReference>
<dbReference type="AlphaFoldDB" id="A0A1Y2DDC8"/>
<protein>
    <recommendedName>
        <fullName evidence="4">F-box domain-containing protein</fullName>
    </recommendedName>
</protein>
<reference evidence="2 3" key="1">
    <citation type="submission" date="2016-07" db="EMBL/GenBank/DDBJ databases">
        <title>Pervasive Adenine N6-methylation of Active Genes in Fungi.</title>
        <authorList>
            <consortium name="DOE Joint Genome Institute"/>
            <person name="Mondo S.J."/>
            <person name="Dannebaum R.O."/>
            <person name="Kuo R.C."/>
            <person name="Labutti K."/>
            <person name="Haridas S."/>
            <person name="Kuo A."/>
            <person name="Salamov A."/>
            <person name="Ahrendt S.R."/>
            <person name="Lipzen A."/>
            <person name="Sullivan W."/>
            <person name="Andreopoulos W.B."/>
            <person name="Clum A."/>
            <person name="Lindquist E."/>
            <person name="Daum C."/>
            <person name="Ramamoorthy G.K."/>
            <person name="Gryganskyi A."/>
            <person name="Culley D."/>
            <person name="Magnuson J.K."/>
            <person name="James T.Y."/>
            <person name="O'Malley M.A."/>
            <person name="Stajich J.E."/>
            <person name="Spatafora J.W."/>
            <person name="Visel A."/>
            <person name="Grigoriev I.V."/>
        </authorList>
    </citation>
    <scope>NUCLEOTIDE SEQUENCE [LARGE SCALE GENOMIC DNA]</scope>
    <source>
        <strain evidence="2 3">62-1032</strain>
    </source>
</reference>
<gene>
    <name evidence="2" type="ORF">BCR35DRAFT_309713</name>
</gene>
<accession>A0A1Y2DDC8</accession>
<proteinExistence type="predicted"/>
<dbReference type="Gene3D" id="3.80.10.10">
    <property type="entry name" value="Ribonuclease Inhibitor"/>
    <property type="match status" value="1"/>
</dbReference>
<evidence type="ECO:0008006" key="4">
    <source>
        <dbReference type="Google" id="ProtNLM"/>
    </source>
</evidence>
<dbReference type="EMBL" id="MCGR01000083">
    <property type="protein sequence ID" value="ORY57126.1"/>
    <property type="molecule type" value="Genomic_DNA"/>
</dbReference>
<feature type="region of interest" description="Disordered" evidence="1">
    <location>
        <begin position="1"/>
        <end position="25"/>
    </location>
</feature>
<name>A0A1Y2DDC8_9BASI</name>